<sequence>MDQSENPTKPICNTTTSDLRSIPIKRDHSPRSASWSDFVYAIGPVFWLFRQQVDTQRIEEALKQAVEFRRVVWTEWKAIWPNESRKKCKELIQDIMTESEFHRQYVHIGAKRDVQSAPWNEAMQSAISNCTFQRWADPQYVQQQQPPPPPPPTPFCSWEPYDGLSVEEAVSRIEREIAQRRRDGMTNVRRRFYRVDERGPGLGRFLAARREGQEGQEDEDWVYEWH</sequence>
<reference evidence="1 2" key="1">
    <citation type="submission" date="2024-02" db="EMBL/GenBank/DDBJ databases">
        <title>A draft genome for the cacao thread blight pathogen Marasmius crinis-equi.</title>
        <authorList>
            <person name="Cohen S.P."/>
            <person name="Baruah I.K."/>
            <person name="Amoako-Attah I."/>
            <person name="Bukari Y."/>
            <person name="Meinhardt L.W."/>
            <person name="Bailey B.A."/>
        </authorList>
    </citation>
    <scope>NUCLEOTIDE SEQUENCE [LARGE SCALE GENOMIC DNA]</scope>
    <source>
        <strain evidence="1 2">GH-76</strain>
    </source>
</reference>
<accession>A0ABR3F1U8</accession>
<proteinExistence type="predicted"/>
<protein>
    <submittedName>
        <fullName evidence="1">Uncharacterized protein</fullName>
    </submittedName>
</protein>
<gene>
    <name evidence="1" type="ORF">V5O48_012792</name>
</gene>
<dbReference type="Proteomes" id="UP001465976">
    <property type="component" value="Unassembled WGS sequence"/>
</dbReference>
<name>A0ABR3F1U8_9AGAR</name>
<evidence type="ECO:0000313" key="2">
    <source>
        <dbReference type="Proteomes" id="UP001465976"/>
    </source>
</evidence>
<keyword evidence="2" id="KW-1185">Reference proteome</keyword>
<dbReference type="EMBL" id="JBAHYK010001176">
    <property type="protein sequence ID" value="KAL0569177.1"/>
    <property type="molecule type" value="Genomic_DNA"/>
</dbReference>
<organism evidence="1 2">
    <name type="scientific">Marasmius crinis-equi</name>
    <dbReference type="NCBI Taxonomy" id="585013"/>
    <lineage>
        <taxon>Eukaryota</taxon>
        <taxon>Fungi</taxon>
        <taxon>Dikarya</taxon>
        <taxon>Basidiomycota</taxon>
        <taxon>Agaricomycotina</taxon>
        <taxon>Agaricomycetes</taxon>
        <taxon>Agaricomycetidae</taxon>
        <taxon>Agaricales</taxon>
        <taxon>Marasmiineae</taxon>
        <taxon>Marasmiaceae</taxon>
        <taxon>Marasmius</taxon>
    </lineage>
</organism>
<evidence type="ECO:0000313" key="1">
    <source>
        <dbReference type="EMBL" id="KAL0569177.1"/>
    </source>
</evidence>
<comment type="caution">
    <text evidence="1">The sequence shown here is derived from an EMBL/GenBank/DDBJ whole genome shotgun (WGS) entry which is preliminary data.</text>
</comment>